<sequence>MDPSHSSALSSVSQNSHVVSLNALTEEIVAYEKESDDTHAVKNLDALCTPESFVTHSNFDTPGGTVYYIPKVSAAVLLVKGNVYDSVDDCVVAYMKYAAEAGFVVRRSCQKRMLNGDVRQKYLVCNRMGCPKGIHVDTLDLGNSDKQKRNSNLHITGCKARAVFNLDTCTRKFVLKVFDTIHNHELEREEYKHLSKTERQLTYMEQCNKSPSPSYREFSDVVSFDATFKTNKYTMVFVPFTAIDNHKKCVTVAAGLLKNETTKSYIWLLKAFIKAFGKAPSIVVTDQHGAMRNTIESEFGGSKHRLCMWHITQKLPAICAKIYDETDFKEKLNKIVWNMYIGPEEFEYRWGKLMEEFKLENHKWLTKMFNIRSTWIPAYFIDSPLCGLMRTTSRSESENSFFSHFTNSGSTLMNFMNCFETAIEKQRHVQERMDHKTIDTVPKLKTLLKMNIIASNDLEVEFIKESPYVYEMPNKKKKKPQSVDKGNDKADENDKVDMFFKKDGLYKFCGAYGLVQLFVHNYANEATSIVDHCVHLLSKDEPRLGAFVEKLKSLKKEVEADCPNPPSKNKTDNLEQLVGVPKPAVVDVNNPTVGSTKGRKKLRIKGGKRSN</sequence>
<evidence type="ECO:0000256" key="1">
    <source>
        <dbReference type="SAM" id="MobiDB-lite"/>
    </source>
</evidence>
<evidence type="ECO:0000313" key="5">
    <source>
        <dbReference type="Proteomes" id="UP001151760"/>
    </source>
</evidence>
<accession>A0ABQ5HGH2</accession>
<dbReference type="EMBL" id="BQNB010019593">
    <property type="protein sequence ID" value="GJT86934.1"/>
    <property type="molecule type" value="Genomic_DNA"/>
</dbReference>
<reference evidence="4" key="2">
    <citation type="submission" date="2022-01" db="EMBL/GenBank/DDBJ databases">
        <authorList>
            <person name="Yamashiro T."/>
            <person name="Shiraishi A."/>
            <person name="Satake H."/>
            <person name="Nakayama K."/>
        </authorList>
    </citation>
    <scope>NUCLEOTIDE SEQUENCE</scope>
</reference>
<comment type="caution">
    <text evidence="4">The sequence shown here is derived from an EMBL/GenBank/DDBJ whole genome shotgun (WGS) entry which is preliminary data.</text>
</comment>
<proteinExistence type="predicted"/>
<gene>
    <name evidence="4" type="ORF">Tco_1068651</name>
</gene>
<name>A0ABQ5HGH2_9ASTR</name>
<feature type="domain" description="MULE transposase" evidence="3">
    <location>
        <begin position="221"/>
        <end position="314"/>
    </location>
</feature>
<feature type="region of interest" description="Disordered" evidence="1">
    <location>
        <begin position="559"/>
        <end position="611"/>
    </location>
</feature>
<dbReference type="InterPro" id="IPR004330">
    <property type="entry name" value="FAR1_DNA_bnd_dom"/>
</dbReference>
<dbReference type="Pfam" id="PF10551">
    <property type="entry name" value="MULE"/>
    <property type="match status" value="1"/>
</dbReference>
<dbReference type="InterPro" id="IPR018289">
    <property type="entry name" value="MULE_transposase_dom"/>
</dbReference>
<evidence type="ECO:0000259" key="3">
    <source>
        <dbReference type="Pfam" id="PF10551"/>
    </source>
</evidence>
<reference evidence="4" key="1">
    <citation type="journal article" date="2022" name="Int. J. Mol. Sci.">
        <title>Draft Genome of Tanacetum Coccineum: Genomic Comparison of Closely Related Tanacetum-Family Plants.</title>
        <authorList>
            <person name="Yamashiro T."/>
            <person name="Shiraishi A."/>
            <person name="Nakayama K."/>
            <person name="Satake H."/>
        </authorList>
    </citation>
    <scope>NUCLEOTIDE SEQUENCE</scope>
</reference>
<dbReference type="Proteomes" id="UP001151760">
    <property type="component" value="Unassembled WGS sequence"/>
</dbReference>
<evidence type="ECO:0000313" key="4">
    <source>
        <dbReference type="EMBL" id="GJT86934.1"/>
    </source>
</evidence>
<keyword evidence="5" id="KW-1185">Reference proteome</keyword>
<dbReference type="PANTHER" id="PTHR47718">
    <property type="entry name" value="OS01G0519700 PROTEIN"/>
    <property type="match status" value="1"/>
</dbReference>
<dbReference type="PANTHER" id="PTHR47718:SF12">
    <property type="entry name" value="PROTEIN FAR1-RELATED SEQUENCE"/>
    <property type="match status" value="1"/>
</dbReference>
<feature type="compositionally biased region" description="Basic residues" evidence="1">
    <location>
        <begin position="597"/>
        <end position="611"/>
    </location>
</feature>
<evidence type="ECO:0000259" key="2">
    <source>
        <dbReference type="Pfam" id="PF03101"/>
    </source>
</evidence>
<dbReference type="Pfam" id="PF03101">
    <property type="entry name" value="FAR1"/>
    <property type="match status" value="1"/>
</dbReference>
<protein>
    <submittedName>
        <fullName evidence="4">Protein FAR1-related sequence 5</fullName>
    </submittedName>
</protein>
<feature type="domain" description="FAR1" evidence="2">
    <location>
        <begin position="94"/>
        <end position="187"/>
    </location>
</feature>
<organism evidence="4 5">
    <name type="scientific">Tanacetum coccineum</name>
    <dbReference type="NCBI Taxonomy" id="301880"/>
    <lineage>
        <taxon>Eukaryota</taxon>
        <taxon>Viridiplantae</taxon>
        <taxon>Streptophyta</taxon>
        <taxon>Embryophyta</taxon>
        <taxon>Tracheophyta</taxon>
        <taxon>Spermatophyta</taxon>
        <taxon>Magnoliopsida</taxon>
        <taxon>eudicotyledons</taxon>
        <taxon>Gunneridae</taxon>
        <taxon>Pentapetalae</taxon>
        <taxon>asterids</taxon>
        <taxon>campanulids</taxon>
        <taxon>Asterales</taxon>
        <taxon>Asteraceae</taxon>
        <taxon>Asteroideae</taxon>
        <taxon>Anthemideae</taxon>
        <taxon>Anthemidinae</taxon>
        <taxon>Tanacetum</taxon>
    </lineage>
</organism>